<sequence>MFAIKRLLARSVLNAEVGVATIPTLPFMTASVSTTSERESRDHTDSVAELNLRTIGAPRRFVISSDSSHHSGTNVAEAEVDFLVRSSVPIITTVTTINSTVDPASVAKEKLVEPSPFYIGSSSARITDPTTGVFSDLTGSDFLIGVIRTVINPNTDLQKVYVPQWSLTNRSRLDNGRVCYEMVDEFAPLKFFASVRRMEHNKLFTEFNVGAARQIPLSVEVRMRVEYIVKEMRRLKSVVNRQAKLLKVREGEIENLKAQLLLREAEAAEAIRLRAEASNFEAVTKLEALATSKERELTDLNALVTSVKSQNDNLADRVHELEIYSFGLQEKVTVYENCMDQLEKFQDDRMKVVNDKFDKLYTHFMEMTLHLEEKFYPHLLTTIFGRRWLLTHGMKLAIVNCLNSPEYLSALGAAIGKAIEKGMQDGLAAGITHGKEGMVLTDVAAHNPSAKVNYISALQQLQNVNLSLLTKLKSNKDASVETVMDILHLEGPLAEKLGLNELQPNVDQLMNIRENIANQRSALRDVFVPLAEPFSAAVLTGTEGTSDIVSVTANTTTTLSTTFASASLVAPISVDDYEVIGADDQAVADRNAASFPNVDDADLNIPYAFITSYGPSHLGPSFLVSSAWLASLLQYTRSTFAVLSVGMPISTGMTTSVPYVYENGVSLLLDFIMTAICSFYQAISLRMFNGSKVLADTYDLRLTAIAFFTSAGRVSSVSSSTNTCLLNCAKLVDAILLSASAFFVFTSRDLSD</sequence>
<name>A0ABQ5B710_9ASTR</name>
<comment type="caution">
    <text evidence="1">The sequence shown here is derived from an EMBL/GenBank/DDBJ whole genome shotgun (WGS) entry which is preliminary data.</text>
</comment>
<accession>A0ABQ5B710</accession>
<keyword evidence="2" id="KW-1185">Reference proteome</keyword>
<evidence type="ECO:0000313" key="1">
    <source>
        <dbReference type="EMBL" id="GJT09209.1"/>
    </source>
</evidence>
<protein>
    <recommendedName>
        <fullName evidence="3">Transposase (Putative), gypsy type</fullName>
    </recommendedName>
</protein>
<dbReference type="Proteomes" id="UP001151760">
    <property type="component" value="Unassembled WGS sequence"/>
</dbReference>
<organism evidence="1 2">
    <name type="scientific">Tanacetum coccineum</name>
    <dbReference type="NCBI Taxonomy" id="301880"/>
    <lineage>
        <taxon>Eukaryota</taxon>
        <taxon>Viridiplantae</taxon>
        <taxon>Streptophyta</taxon>
        <taxon>Embryophyta</taxon>
        <taxon>Tracheophyta</taxon>
        <taxon>Spermatophyta</taxon>
        <taxon>Magnoliopsida</taxon>
        <taxon>eudicotyledons</taxon>
        <taxon>Gunneridae</taxon>
        <taxon>Pentapetalae</taxon>
        <taxon>asterids</taxon>
        <taxon>campanulids</taxon>
        <taxon>Asterales</taxon>
        <taxon>Asteraceae</taxon>
        <taxon>Asteroideae</taxon>
        <taxon>Anthemideae</taxon>
        <taxon>Anthemidinae</taxon>
        <taxon>Tanacetum</taxon>
    </lineage>
</organism>
<reference evidence="1" key="2">
    <citation type="submission" date="2022-01" db="EMBL/GenBank/DDBJ databases">
        <authorList>
            <person name="Yamashiro T."/>
            <person name="Shiraishi A."/>
            <person name="Satake H."/>
            <person name="Nakayama K."/>
        </authorList>
    </citation>
    <scope>NUCLEOTIDE SEQUENCE</scope>
</reference>
<proteinExistence type="predicted"/>
<dbReference type="EMBL" id="BQNB010012890">
    <property type="protein sequence ID" value="GJT09209.1"/>
    <property type="molecule type" value="Genomic_DNA"/>
</dbReference>
<reference evidence="1" key="1">
    <citation type="journal article" date="2022" name="Int. J. Mol. Sci.">
        <title>Draft Genome of Tanacetum Coccineum: Genomic Comparison of Closely Related Tanacetum-Family Plants.</title>
        <authorList>
            <person name="Yamashiro T."/>
            <person name="Shiraishi A."/>
            <person name="Nakayama K."/>
            <person name="Satake H."/>
        </authorList>
    </citation>
    <scope>NUCLEOTIDE SEQUENCE</scope>
</reference>
<evidence type="ECO:0008006" key="3">
    <source>
        <dbReference type="Google" id="ProtNLM"/>
    </source>
</evidence>
<evidence type="ECO:0000313" key="2">
    <source>
        <dbReference type="Proteomes" id="UP001151760"/>
    </source>
</evidence>
<gene>
    <name evidence="1" type="ORF">Tco_0843671</name>
</gene>